<protein>
    <submittedName>
        <fullName evidence="1">Uncharacterized protein</fullName>
    </submittedName>
</protein>
<dbReference type="Proteomes" id="UP001243375">
    <property type="component" value="Unassembled WGS sequence"/>
</dbReference>
<dbReference type="EMBL" id="JASBWU010000005">
    <property type="protein sequence ID" value="KAJ9121707.1"/>
    <property type="molecule type" value="Genomic_DNA"/>
</dbReference>
<evidence type="ECO:0000313" key="1">
    <source>
        <dbReference type="EMBL" id="KAJ9121707.1"/>
    </source>
</evidence>
<organism evidence="1 2">
    <name type="scientific">Naganishia vaughanmartiniae</name>
    <dbReference type="NCBI Taxonomy" id="1424756"/>
    <lineage>
        <taxon>Eukaryota</taxon>
        <taxon>Fungi</taxon>
        <taxon>Dikarya</taxon>
        <taxon>Basidiomycota</taxon>
        <taxon>Agaricomycotina</taxon>
        <taxon>Tremellomycetes</taxon>
        <taxon>Filobasidiales</taxon>
        <taxon>Filobasidiaceae</taxon>
        <taxon>Naganishia</taxon>
    </lineage>
</organism>
<sequence>MSDQYICPTCTDMSEGKRKSTRKTDLPLPISRRNRNVTPPVELSSPEPMSFLDSTFPASSTSVQEQREYSPFPFARPPAAVLPSRSPSRSFRSGSSTPSSPALAPPSPLQLTPSPVVTQSRKRKANNANVQVSRYERATSPEQGIRWHGDVDVQSWAENAEGSGSGGFEGSAVSKKRKSITLKIDRAKVKQSKEVRLDNDGSVTMDDLEIVPEERERNSAKANGKRRIVHEGNGHIKEPATDSHAFKVDFTLPSTRPRPVKSKRKEKDGDVDRLHDYGRRSGGSDNKDTTGDEDAVAKSAKRKHLVSPKIPTVRVKRRPTNPKPRPAPATKASSSAVVTTTIAEDLLAQRGAPEPGPTENAVRGHCVGKLENAFINVFLTFFRALVPNPISGQNRALEGSARAGNLGRNGSMDGDLMEVDPPIRTTEPIVLDHDDIPKENTTTITDSSSANPFRSTDSGTVNPVSSSIEIVTAPHSSQHAIEHIVNGNASQSTNTAGYVNLANGTIDEPRITDDAVAYAQGVEGALFNKLKEFSREKRLWLPGAAYKYVYFPLVFHDRISSNYPPVRQQYNLIISSLEGDLRPDLREGFATRKLSPTEVAAMNSRDLASIERLKEMQVYEEEALKSLVRIDDGKPVKVVKDGADISQEATEEASTSQAFDLDMIIFDVDENESPSTSQLENGTQTSQPHGNGSINLRGQRIPNSRPLSIASPSALPRPNLTAESDLVDGVATSGLPHIMNLSTLPPHAPASLEEDERDEGGDTSSNVLETFIEQYYDNPAESGSVWTATSSRHHGESITEDAFRRARTVWQGENQIMVHRELIIVAFSPACDDEESKADFESLVDFHHTRDRHGRATPWKGVESLPAGAPKEMYLVPLKPDETFDFLDLIPESVLPKVRTENFLLGVFLIAKTGNLLFPPEVLENQLPATTPSRQKNVGTGADIPATSRQGSASATANVEGDQSHKPNGANNHPPPPSDPAPPLPHG</sequence>
<reference evidence="1" key="1">
    <citation type="submission" date="2023-04" db="EMBL/GenBank/DDBJ databases">
        <title>Draft Genome sequencing of Naganishia species isolated from polar environments using Oxford Nanopore Technology.</title>
        <authorList>
            <person name="Leo P."/>
            <person name="Venkateswaran K."/>
        </authorList>
    </citation>
    <scope>NUCLEOTIDE SEQUENCE</scope>
    <source>
        <strain evidence="1">MNA-CCFEE 5425</strain>
    </source>
</reference>
<keyword evidence="2" id="KW-1185">Reference proteome</keyword>
<evidence type="ECO:0000313" key="2">
    <source>
        <dbReference type="Proteomes" id="UP001243375"/>
    </source>
</evidence>
<comment type="caution">
    <text evidence="1">The sequence shown here is derived from an EMBL/GenBank/DDBJ whole genome shotgun (WGS) entry which is preliminary data.</text>
</comment>
<name>A0ACC2XEM2_9TREE</name>
<accession>A0ACC2XEM2</accession>
<gene>
    <name evidence="1" type="ORF">QFC22_002327</name>
</gene>
<proteinExistence type="predicted"/>